<evidence type="ECO:0000313" key="1">
    <source>
        <dbReference type="EMBL" id="MFC7750597.1"/>
    </source>
</evidence>
<dbReference type="EMBL" id="JBHTGQ010000025">
    <property type="protein sequence ID" value="MFC7750597.1"/>
    <property type="molecule type" value="Genomic_DNA"/>
</dbReference>
<comment type="caution">
    <text evidence="1">The sequence shown here is derived from an EMBL/GenBank/DDBJ whole genome shotgun (WGS) entry which is preliminary data.</text>
</comment>
<protein>
    <recommendedName>
        <fullName evidence="3">Secreted protein</fullName>
    </recommendedName>
</protein>
<gene>
    <name evidence="1" type="ORF">ACFQWB_11770</name>
</gene>
<accession>A0ABW2V373</accession>
<reference evidence="2" key="1">
    <citation type="journal article" date="2019" name="Int. J. Syst. Evol. Microbiol.">
        <title>The Global Catalogue of Microorganisms (GCM) 10K type strain sequencing project: providing services to taxonomists for standard genome sequencing and annotation.</title>
        <authorList>
            <consortium name="The Broad Institute Genomics Platform"/>
            <consortium name="The Broad Institute Genome Sequencing Center for Infectious Disease"/>
            <person name="Wu L."/>
            <person name="Ma J."/>
        </authorList>
    </citation>
    <scope>NUCLEOTIDE SEQUENCE [LARGE SCALE GENOMIC DNA]</scope>
    <source>
        <strain evidence="2">JCM 18657</strain>
    </source>
</reference>
<name>A0ABW2V373_9BACL</name>
<keyword evidence="2" id="KW-1185">Reference proteome</keyword>
<organism evidence="1 2">
    <name type="scientific">Paenibacillus thermoaerophilus</name>
    <dbReference type="NCBI Taxonomy" id="1215385"/>
    <lineage>
        <taxon>Bacteria</taxon>
        <taxon>Bacillati</taxon>
        <taxon>Bacillota</taxon>
        <taxon>Bacilli</taxon>
        <taxon>Bacillales</taxon>
        <taxon>Paenibacillaceae</taxon>
        <taxon>Paenibacillus</taxon>
    </lineage>
</organism>
<evidence type="ECO:0008006" key="3">
    <source>
        <dbReference type="Google" id="ProtNLM"/>
    </source>
</evidence>
<dbReference type="Proteomes" id="UP001596528">
    <property type="component" value="Unassembled WGS sequence"/>
</dbReference>
<proteinExistence type="predicted"/>
<dbReference type="RefSeq" id="WP_138790824.1">
    <property type="nucleotide sequence ID" value="NZ_JBHTGQ010000025.1"/>
</dbReference>
<evidence type="ECO:0000313" key="2">
    <source>
        <dbReference type="Proteomes" id="UP001596528"/>
    </source>
</evidence>
<sequence length="167" mass="18597">MFRGDGKFEIVHAFPHGGEYKLIADYKPTGGKDTTETEWIHIEGTSADTVPLEPDHAHSKVVDGVEVTLVNDHPEAGKDFELNFRLTDAKTKEAITDLEPYLGAVGHVVILSENTEQYLHVHPIDEKAQGPEAKFATTFPNNGLYKIWAQFQRDGKVLTVPFVVEVK</sequence>